<dbReference type="AlphaFoldDB" id="A0A0U4FP89"/>
<keyword evidence="7" id="KW-0813">Transport</keyword>
<sequence>MKVFLVVLMTLFVCSMIIGIHAGVPIDVKCRGSPQCIQPCKNAGMRFGKCINGKCHCTP</sequence>
<accession>A0A0U4FP89</accession>
<dbReference type="Pfam" id="PF00451">
    <property type="entry name" value="Toxin_2"/>
    <property type="match status" value="1"/>
</dbReference>
<evidence type="ECO:0000256" key="2">
    <source>
        <dbReference type="ARBA" id="ARBA00022525"/>
    </source>
</evidence>
<keyword evidence="7" id="KW-0407">Ion channel</keyword>
<evidence type="ECO:0000256" key="6">
    <source>
        <dbReference type="SAM" id="SignalP"/>
    </source>
</evidence>
<dbReference type="InterPro" id="IPR001947">
    <property type="entry name" value="Scorpion_toxinS_K_inh"/>
</dbReference>
<keyword evidence="3" id="KW-0800">Toxin</keyword>
<dbReference type="PROSITE" id="PS01138">
    <property type="entry name" value="SCORP_SHORT_TOXIN"/>
    <property type="match status" value="1"/>
</dbReference>
<feature type="chain" id="PRO_5006849193" evidence="6">
    <location>
        <begin position="24"/>
        <end position="59"/>
    </location>
</feature>
<dbReference type="Gene3D" id="3.30.30.10">
    <property type="entry name" value="Knottin, scorpion toxin-like"/>
    <property type="match status" value="1"/>
</dbReference>
<evidence type="ECO:0000256" key="5">
    <source>
        <dbReference type="ARBA" id="ARBA00022872"/>
    </source>
</evidence>
<dbReference type="SMR" id="A0A0U4FP89"/>
<gene>
    <name evidence="7" type="primary">KTx5</name>
</gene>
<keyword evidence="5" id="KW-0872">Ion channel impairing toxin</keyword>
<organism evidence="7">
    <name type="scientific">Odontobuthus doriae</name>
    <name type="common">Yellow Iranian scorpion</name>
    <dbReference type="NCBI Taxonomy" id="342590"/>
    <lineage>
        <taxon>Eukaryota</taxon>
        <taxon>Metazoa</taxon>
        <taxon>Ecdysozoa</taxon>
        <taxon>Arthropoda</taxon>
        <taxon>Chelicerata</taxon>
        <taxon>Arachnida</taxon>
        <taxon>Scorpiones</taxon>
        <taxon>Buthida</taxon>
        <taxon>Buthoidea</taxon>
        <taxon>Buthidae</taxon>
        <taxon>Odontobuthus</taxon>
    </lineage>
</organism>
<dbReference type="EMBL" id="KU365849">
    <property type="protein sequence ID" value="ALX72347.1"/>
    <property type="molecule type" value="mRNA"/>
</dbReference>
<dbReference type="GO" id="GO:0015459">
    <property type="term" value="F:potassium channel regulator activity"/>
    <property type="evidence" value="ECO:0007669"/>
    <property type="project" value="UniProtKB-KW"/>
</dbReference>
<keyword evidence="2" id="KW-0964">Secreted</keyword>
<dbReference type="GO" id="GO:0008200">
    <property type="term" value="F:ion channel inhibitor activity"/>
    <property type="evidence" value="ECO:0007669"/>
    <property type="project" value="InterPro"/>
</dbReference>
<keyword evidence="6" id="KW-0732">Signal</keyword>
<feature type="signal peptide" evidence="6">
    <location>
        <begin position="1"/>
        <end position="23"/>
    </location>
</feature>
<keyword evidence="7" id="KW-0406">Ion transport</keyword>
<dbReference type="PRINTS" id="PR00286">
    <property type="entry name" value="CHARYBDTOXIN"/>
</dbReference>
<evidence type="ECO:0000256" key="3">
    <source>
        <dbReference type="ARBA" id="ARBA00022656"/>
    </source>
</evidence>
<evidence type="ECO:0000256" key="4">
    <source>
        <dbReference type="ARBA" id="ARBA00022773"/>
    </source>
</evidence>
<evidence type="ECO:0000256" key="1">
    <source>
        <dbReference type="ARBA" id="ARBA00004613"/>
    </source>
</evidence>
<dbReference type="SUPFAM" id="SSF57095">
    <property type="entry name" value="Scorpion toxin-like"/>
    <property type="match status" value="1"/>
</dbReference>
<dbReference type="GO" id="GO:0034220">
    <property type="term" value="P:monoatomic ion transmembrane transport"/>
    <property type="evidence" value="ECO:0007669"/>
    <property type="project" value="UniProtKB-KW"/>
</dbReference>
<dbReference type="InterPro" id="IPR036574">
    <property type="entry name" value="Scorpion_toxin-like_sf"/>
</dbReference>
<dbReference type="GO" id="GO:0090729">
    <property type="term" value="F:toxin activity"/>
    <property type="evidence" value="ECO:0007669"/>
    <property type="project" value="UniProtKB-KW"/>
</dbReference>
<dbReference type="FunFam" id="3.30.30.10:FF:000009">
    <property type="entry name" value="Potassium channel toxin alpha-KTx 4.3"/>
    <property type="match status" value="1"/>
</dbReference>
<reference evidence="7" key="1">
    <citation type="submission" date="2015-12" db="EMBL/GenBank/DDBJ databases">
        <title>First venom gland Transcriptomic analysis of Iranian yellow scorpion 'Odonthubuthus doriae'.</title>
        <authorList>
            <person name="Naderi Soorki M."/>
            <person name="Galehdari H."/>
            <person name="Jalali A."/>
            <person name="Baradaran M."/>
        </authorList>
    </citation>
    <scope>NUCLEOTIDE SEQUENCE</scope>
</reference>
<protein>
    <submittedName>
        <fullName evidence="7">Potassium channel toxin KTx5</fullName>
    </submittedName>
</protein>
<proteinExistence type="evidence at transcript level"/>
<dbReference type="GO" id="GO:0005576">
    <property type="term" value="C:extracellular region"/>
    <property type="evidence" value="ECO:0007669"/>
    <property type="project" value="UniProtKB-SubCell"/>
</dbReference>
<name>A0A0U4FP89_ODODO</name>
<keyword evidence="4" id="KW-0632">Potassium channel impairing toxin</keyword>
<evidence type="ECO:0000313" key="7">
    <source>
        <dbReference type="EMBL" id="ALX72347.1"/>
    </source>
</evidence>
<comment type="subcellular location">
    <subcellularLocation>
        <location evidence="1">Secreted</location>
    </subcellularLocation>
</comment>